<dbReference type="STRING" id="394264.SAMN04488040_3154"/>
<dbReference type="FunFam" id="3.30.565.10:FF:000006">
    <property type="entry name" value="Sensor histidine kinase WalK"/>
    <property type="match status" value="1"/>
</dbReference>
<dbReference type="PRINTS" id="PR00344">
    <property type="entry name" value="BCTRLSENSOR"/>
</dbReference>
<feature type="domain" description="PAC" evidence="16">
    <location>
        <begin position="670"/>
        <end position="722"/>
    </location>
</feature>
<dbReference type="SUPFAM" id="SSF55874">
    <property type="entry name" value="ATPase domain of HSP90 chaperone/DNA topoisomerase II/histidine kinase"/>
    <property type="match status" value="1"/>
</dbReference>
<evidence type="ECO:0000256" key="5">
    <source>
        <dbReference type="ARBA" id="ARBA00022679"/>
    </source>
</evidence>
<keyword evidence="5" id="KW-0808">Transferase</keyword>
<evidence type="ECO:0000256" key="7">
    <source>
        <dbReference type="ARBA" id="ARBA00022777"/>
    </source>
</evidence>
<evidence type="ECO:0000256" key="6">
    <source>
        <dbReference type="ARBA" id="ARBA00022692"/>
    </source>
</evidence>
<dbReference type="Pfam" id="PF13426">
    <property type="entry name" value="PAS_9"/>
    <property type="match status" value="1"/>
</dbReference>
<dbReference type="NCBIfam" id="TIGR00229">
    <property type="entry name" value="sensory_box"/>
    <property type="match status" value="1"/>
</dbReference>
<protein>
    <recommendedName>
        <fullName evidence="3">histidine kinase</fullName>
        <ecNumber evidence="3">2.7.13.3</ecNumber>
    </recommendedName>
</protein>
<dbReference type="AlphaFoldDB" id="A0A1I6VAC7"/>
<feature type="transmembrane region" description="Helical" evidence="12">
    <location>
        <begin position="29"/>
        <end position="46"/>
    </location>
</feature>
<dbReference type="CDD" id="cd00130">
    <property type="entry name" value="PAS"/>
    <property type="match status" value="2"/>
</dbReference>
<dbReference type="SUPFAM" id="SSF52172">
    <property type="entry name" value="CheY-like"/>
    <property type="match status" value="1"/>
</dbReference>
<evidence type="ECO:0000259" key="15">
    <source>
        <dbReference type="PROSITE" id="PS50112"/>
    </source>
</evidence>
<dbReference type="PROSITE" id="PS50839">
    <property type="entry name" value="CHASE"/>
    <property type="match status" value="1"/>
</dbReference>
<sequence>MTASLINRLCESGGCWHKTKWVKWLFKRLDIILVVLCVLVTFGVFAESSRTTKAAANAEFQRITDVALQALRTRLDIYLQSLNGAAGMMRASENTEVNDFDMFASSLDLTETLPGINGIGFIEPVPADEVPEFVAGMRADGVENFTVHPETESDVKYIIKYIAPTDINAEAVGLDISFEQGRRDAANRARETGLPQLTPRILLVQDDTAQPGFLLLRPYFEADDFKGWVYAPFVGRNLLEGLNPQQGQLFEFQVYDGSGIDDDALIYSTHEHEHMDWLYTANYTVDMFGRQWTLHYHSTALFDEVHSTRGPFFILIGGLLLSMMLAFAMRALRVRNESLAEVARLRAKKINAREEENRSLVENTVVAVMILDEERKVVFANHAATNCFDGKRDGLKGRPFSEFVTKLAEDEAHQNYNALGHTLSGRELFLDLHTNGWVASSGKSRTTVILRDVTADVEIADELVVTKQRFDAALSGSQIGVFEIDLKTGKSVVSHTWLDIMDIDQEIESPQDVFMERIHPDDMTLLLEADRRCIRGETVRSIAEYRVAFGDKWRWMRSDAVVVERDEDGKAIRMVGTQTDVTELRHSRNALEASEKRFRVVLEAAPVGMATLNSGGFFIGVNPALTELTGYSDVEMLKDFNIERIIPKDDMDRMIAAVLSTVRAGNQDVYREEFRIRHKNGGHRWGLFNITWTYDKNIGSYVYIAQVVDITDKKKMEQIKSEFVSTVSHELRTPLTSIKGALGLIEMAARDKLPASALRLVQIAQSNSDRLTDIVNDILDLEKISSGEISFNLVEIELCGLVRAAQSEMMPFAVTHKTKLELILPDEELFVVADSGRMMQVMANLISNACKYSYDDTDVTVTVEKLDEVAIIYVQNIGAGVPESFKGRIFQRFSQADGSDTRAKGGTGLGLNITREIVWRQGGEIGFESKPDGPTVFWFTCPISQPTEGAAPATERLSRPVQGKRLRILHLEDDEDFAEVIHAGLNTYADVHNVTRIKSARSFLSDETWDVIILDWTVPDGDAASLLDQITQEQPEARVVVLTSDGTRAKDDRVDEHIVKSHADMDRIIECVINLSESKA</sequence>
<evidence type="ECO:0000259" key="16">
    <source>
        <dbReference type="PROSITE" id="PS50113"/>
    </source>
</evidence>
<dbReference type="Pfam" id="PF00072">
    <property type="entry name" value="Response_reg"/>
    <property type="match status" value="1"/>
</dbReference>
<keyword evidence="6 12" id="KW-0812">Transmembrane</keyword>
<comment type="subcellular location">
    <subcellularLocation>
        <location evidence="2">Membrane</location>
    </subcellularLocation>
</comment>
<keyword evidence="8 12" id="KW-1133">Transmembrane helix</keyword>
<dbReference type="InterPro" id="IPR003594">
    <property type="entry name" value="HATPase_dom"/>
</dbReference>
<dbReference type="Pfam" id="PF08447">
    <property type="entry name" value="PAS_3"/>
    <property type="match status" value="2"/>
</dbReference>
<dbReference type="SMART" id="SM00387">
    <property type="entry name" value="HATPase_c"/>
    <property type="match status" value="1"/>
</dbReference>
<dbReference type="SUPFAM" id="SSF55785">
    <property type="entry name" value="PYP-like sensor domain (PAS domain)"/>
    <property type="match status" value="3"/>
</dbReference>
<dbReference type="PROSITE" id="PS50109">
    <property type="entry name" value="HIS_KIN"/>
    <property type="match status" value="1"/>
</dbReference>
<dbReference type="GO" id="GO:0009927">
    <property type="term" value="F:histidine phosphotransfer kinase activity"/>
    <property type="evidence" value="ECO:0007669"/>
    <property type="project" value="TreeGrafter"/>
</dbReference>
<reference evidence="19" key="1">
    <citation type="submission" date="2016-10" db="EMBL/GenBank/DDBJ databases">
        <authorList>
            <person name="Varghese N."/>
            <person name="Submissions S."/>
        </authorList>
    </citation>
    <scope>NUCLEOTIDE SEQUENCE [LARGE SCALE GENOMIC DNA]</scope>
    <source>
        <strain evidence="19">DSM 23422</strain>
    </source>
</reference>
<dbReference type="SMART" id="SM00448">
    <property type="entry name" value="REC"/>
    <property type="match status" value="1"/>
</dbReference>
<dbReference type="Pfam" id="PF00512">
    <property type="entry name" value="HisKA"/>
    <property type="match status" value="1"/>
</dbReference>
<evidence type="ECO:0000256" key="3">
    <source>
        <dbReference type="ARBA" id="ARBA00012438"/>
    </source>
</evidence>
<keyword evidence="9" id="KW-0902">Two-component regulatory system</keyword>
<dbReference type="Gene3D" id="1.10.287.130">
    <property type="match status" value="1"/>
</dbReference>
<dbReference type="InterPro" id="IPR011006">
    <property type="entry name" value="CheY-like_superfamily"/>
</dbReference>
<evidence type="ECO:0000256" key="2">
    <source>
        <dbReference type="ARBA" id="ARBA00004370"/>
    </source>
</evidence>
<dbReference type="PANTHER" id="PTHR43047:SF72">
    <property type="entry name" value="OSMOSENSING HISTIDINE PROTEIN KINASE SLN1"/>
    <property type="match status" value="1"/>
</dbReference>
<dbReference type="InterPro" id="IPR001610">
    <property type="entry name" value="PAC"/>
</dbReference>
<feature type="domain" description="CHASE" evidence="17">
    <location>
        <begin position="91"/>
        <end position="295"/>
    </location>
</feature>
<dbReference type="SUPFAM" id="SSF47384">
    <property type="entry name" value="Homodimeric domain of signal transducing histidine kinase"/>
    <property type="match status" value="1"/>
</dbReference>
<feature type="domain" description="PAS" evidence="15">
    <location>
        <begin position="594"/>
        <end position="665"/>
    </location>
</feature>
<dbReference type="InterPro" id="IPR001789">
    <property type="entry name" value="Sig_transdc_resp-reg_receiver"/>
</dbReference>
<dbReference type="CDD" id="cd00082">
    <property type="entry name" value="HisKA"/>
    <property type="match status" value="1"/>
</dbReference>
<dbReference type="PROSITE" id="PS50110">
    <property type="entry name" value="RESPONSE_REGULATORY"/>
    <property type="match status" value="1"/>
</dbReference>
<feature type="domain" description="Response regulatory" evidence="14">
    <location>
        <begin position="967"/>
        <end position="1080"/>
    </location>
</feature>
<evidence type="ECO:0000256" key="8">
    <source>
        <dbReference type="ARBA" id="ARBA00022989"/>
    </source>
</evidence>
<evidence type="ECO:0000256" key="11">
    <source>
        <dbReference type="PROSITE-ProRule" id="PRU00169"/>
    </source>
</evidence>
<dbReference type="SMART" id="SM00086">
    <property type="entry name" value="PAC"/>
    <property type="match status" value="2"/>
</dbReference>
<dbReference type="Pfam" id="PF03924">
    <property type="entry name" value="CHASE"/>
    <property type="match status" value="1"/>
</dbReference>
<evidence type="ECO:0000259" key="14">
    <source>
        <dbReference type="PROSITE" id="PS50110"/>
    </source>
</evidence>
<evidence type="ECO:0000313" key="19">
    <source>
        <dbReference type="Proteomes" id="UP000199239"/>
    </source>
</evidence>
<dbReference type="GO" id="GO:0000155">
    <property type="term" value="F:phosphorelay sensor kinase activity"/>
    <property type="evidence" value="ECO:0007669"/>
    <property type="project" value="InterPro"/>
</dbReference>
<dbReference type="InterPro" id="IPR042240">
    <property type="entry name" value="CHASE_sf"/>
</dbReference>
<dbReference type="InterPro" id="IPR036890">
    <property type="entry name" value="HATPase_C_sf"/>
</dbReference>
<dbReference type="InterPro" id="IPR036097">
    <property type="entry name" value="HisK_dim/P_sf"/>
</dbReference>
<dbReference type="EMBL" id="FPAJ01000006">
    <property type="protein sequence ID" value="SFT10686.1"/>
    <property type="molecule type" value="Genomic_DNA"/>
</dbReference>
<dbReference type="InterPro" id="IPR005467">
    <property type="entry name" value="His_kinase_dom"/>
</dbReference>
<dbReference type="PROSITE" id="PS50112">
    <property type="entry name" value="PAS"/>
    <property type="match status" value="1"/>
</dbReference>
<name>A0A1I6VAC7_9RHOB</name>
<evidence type="ECO:0000259" key="13">
    <source>
        <dbReference type="PROSITE" id="PS50109"/>
    </source>
</evidence>
<keyword evidence="4 11" id="KW-0597">Phosphoprotein</keyword>
<accession>A0A1I6VAC7</accession>
<dbReference type="InterPro" id="IPR006189">
    <property type="entry name" value="CHASE_dom"/>
</dbReference>
<dbReference type="PROSITE" id="PS50113">
    <property type="entry name" value="PAC"/>
    <property type="match status" value="1"/>
</dbReference>
<dbReference type="InterPro" id="IPR000700">
    <property type="entry name" value="PAS-assoc_C"/>
</dbReference>
<dbReference type="EC" id="2.7.13.3" evidence="3"/>
<dbReference type="SMART" id="SM01079">
    <property type="entry name" value="CHASE"/>
    <property type="match status" value="1"/>
</dbReference>
<feature type="domain" description="Histidine kinase" evidence="13">
    <location>
        <begin position="726"/>
        <end position="945"/>
    </location>
</feature>
<organism evidence="18 19">
    <name type="scientific">Sulfitobacter marinus</name>
    <dbReference type="NCBI Taxonomy" id="394264"/>
    <lineage>
        <taxon>Bacteria</taxon>
        <taxon>Pseudomonadati</taxon>
        <taxon>Pseudomonadota</taxon>
        <taxon>Alphaproteobacteria</taxon>
        <taxon>Rhodobacterales</taxon>
        <taxon>Roseobacteraceae</taxon>
        <taxon>Sulfitobacter</taxon>
    </lineage>
</organism>
<dbReference type="Gene3D" id="3.40.50.2300">
    <property type="match status" value="1"/>
</dbReference>
<dbReference type="InterPro" id="IPR003661">
    <property type="entry name" value="HisK_dim/P_dom"/>
</dbReference>
<dbReference type="InterPro" id="IPR004358">
    <property type="entry name" value="Sig_transdc_His_kin-like_C"/>
</dbReference>
<evidence type="ECO:0000256" key="1">
    <source>
        <dbReference type="ARBA" id="ARBA00000085"/>
    </source>
</evidence>
<dbReference type="Gene3D" id="3.30.565.10">
    <property type="entry name" value="Histidine kinase-like ATPase, C-terminal domain"/>
    <property type="match status" value="1"/>
</dbReference>
<dbReference type="Proteomes" id="UP000199239">
    <property type="component" value="Unassembled WGS sequence"/>
</dbReference>
<dbReference type="Gene3D" id="3.30.450.20">
    <property type="entry name" value="PAS domain"/>
    <property type="match status" value="3"/>
</dbReference>
<dbReference type="SMART" id="SM00388">
    <property type="entry name" value="HisKA"/>
    <property type="match status" value="1"/>
</dbReference>
<evidence type="ECO:0000259" key="17">
    <source>
        <dbReference type="PROSITE" id="PS50839"/>
    </source>
</evidence>
<evidence type="ECO:0000256" key="10">
    <source>
        <dbReference type="ARBA" id="ARBA00023136"/>
    </source>
</evidence>
<keyword evidence="10 12" id="KW-0472">Membrane</keyword>
<dbReference type="InterPro" id="IPR000014">
    <property type="entry name" value="PAS"/>
</dbReference>
<comment type="catalytic activity">
    <reaction evidence="1">
        <text>ATP + protein L-histidine = ADP + protein N-phospho-L-histidine.</text>
        <dbReference type="EC" id="2.7.13.3"/>
    </reaction>
</comment>
<dbReference type="PANTHER" id="PTHR43047">
    <property type="entry name" value="TWO-COMPONENT HISTIDINE PROTEIN KINASE"/>
    <property type="match status" value="1"/>
</dbReference>
<evidence type="ECO:0000256" key="12">
    <source>
        <dbReference type="SAM" id="Phobius"/>
    </source>
</evidence>
<dbReference type="Gene3D" id="3.30.450.350">
    <property type="entry name" value="CHASE domain"/>
    <property type="match status" value="1"/>
</dbReference>
<dbReference type="CDD" id="cd00156">
    <property type="entry name" value="REC"/>
    <property type="match status" value="1"/>
</dbReference>
<dbReference type="FunFam" id="1.10.287.130:FF:000001">
    <property type="entry name" value="Two-component sensor histidine kinase"/>
    <property type="match status" value="1"/>
</dbReference>
<evidence type="ECO:0000256" key="9">
    <source>
        <dbReference type="ARBA" id="ARBA00023012"/>
    </source>
</evidence>
<evidence type="ECO:0000256" key="4">
    <source>
        <dbReference type="ARBA" id="ARBA00022553"/>
    </source>
</evidence>
<keyword evidence="7" id="KW-0418">Kinase</keyword>
<feature type="modified residue" description="4-aspartylphosphate" evidence="11">
    <location>
        <position position="1015"/>
    </location>
</feature>
<keyword evidence="19" id="KW-1185">Reference proteome</keyword>
<evidence type="ECO:0000313" key="18">
    <source>
        <dbReference type="EMBL" id="SFT10686.1"/>
    </source>
</evidence>
<dbReference type="InterPro" id="IPR013655">
    <property type="entry name" value="PAS_fold_3"/>
</dbReference>
<dbReference type="Pfam" id="PF02518">
    <property type="entry name" value="HATPase_c"/>
    <property type="match status" value="1"/>
</dbReference>
<dbReference type="InterPro" id="IPR035965">
    <property type="entry name" value="PAS-like_dom_sf"/>
</dbReference>
<dbReference type="GO" id="GO:0005886">
    <property type="term" value="C:plasma membrane"/>
    <property type="evidence" value="ECO:0007669"/>
    <property type="project" value="TreeGrafter"/>
</dbReference>
<proteinExistence type="predicted"/>
<gene>
    <name evidence="18" type="ORF">SAMN04488040_3154</name>
</gene>
<dbReference type="SMART" id="SM00091">
    <property type="entry name" value="PAS"/>
    <property type="match status" value="3"/>
</dbReference>